<dbReference type="Pfam" id="PF02743">
    <property type="entry name" value="dCache_1"/>
    <property type="match status" value="1"/>
</dbReference>
<gene>
    <name evidence="14" type="ORF">DYE49_10415</name>
    <name evidence="13" type="ORF">HNP77_001642</name>
</gene>
<dbReference type="InterPro" id="IPR033479">
    <property type="entry name" value="dCache_1"/>
</dbReference>
<dbReference type="PROSITE" id="PS50111">
    <property type="entry name" value="CHEMOTAXIS_TRANSDUC_2"/>
    <property type="match status" value="1"/>
</dbReference>
<keyword evidence="8" id="KW-0807">Transducer</keyword>
<accession>A0A840SID9</accession>
<dbReference type="Pfam" id="PF00015">
    <property type="entry name" value="MCPsignal"/>
    <property type="match status" value="1"/>
</dbReference>
<dbReference type="Proteomes" id="UP000578697">
    <property type="component" value="Unassembled WGS sequence"/>
</dbReference>
<evidence type="ECO:0000313" key="16">
    <source>
        <dbReference type="Proteomes" id="UP000593591"/>
    </source>
</evidence>
<keyword evidence="6 10" id="KW-0472">Membrane</keyword>
<evidence type="ECO:0000256" key="3">
    <source>
        <dbReference type="ARBA" id="ARBA00022500"/>
    </source>
</evidence>
<dbReference type="PANTHER" id="PTHR43531">
    <property type="entry name" value="PROTEIN ICFG"/>
    <property type="match status" value="1"/>
</dbReference>
<dbReference type="SMART" id="SM00283">
    <property type="entry name" value="MA"/>
    <property type="match status" value="1"/>
</dbReference>
<keyword evidence="4 10" id="KW-0812">Transmembrane</keyword>
<dbReference type="GO" id="GO:0005886">
    <property type="term" value="C:plasma membrane"/>
    <property type="evidence" value="ECO:0007669"/>
    <property type="project" value="UniProtKB-SubCell"/>
</dbReference>
<dbReference type="GO" id="GO:0006935">
    <property type="term" value="P:chemotaxis"/>
    <property type="evidence" value="ECO:0007669"/>
    <property type="project" value="UniProtKB-KW"/>
</dbReference>
<feature type="coiled-coil region" evidence="9">
    <location>
        <begin position="390"/>
        <end position="452"/>
    </location>
</feature>
<evidence type="ECO:0000256" key="1">
    <source>
        <dbReference type="ARBA" id="ARBA00004651"/>
    </source>
</evidence>
<name>A0A840SID9_9SPIR</name>
<dbReference type="AlphaFoldDB" id="A0A840SID9"/>
<dbReference type="EMBL" id="CP031517">
    <property type="protein sequence ID" value="QOS40842.1"/>
    <property type="molecule type" value="Genomic_DNA"/>
</dbReference>
<evidence type="ECO:0000256" key="10">
    <source>
        <dbReference type="SAM" id="Phobius"/>
    </source>
</evidence>
<proteinExistence type="inferred from homology"/>
<dbReference type="InterPro" id="IPR004089">
    <property type="entry name" value="MCPsignal_dom"/>
</dbReference>
<dbReference type="PROSITE" id="PS50885">
    <property type="entry name" value="HAMP"/>
    <property type="match status" value="1"/>
</dbReference>
<dbReference type="Gene3D" id="1.10.287.950">
    <property type="entry name" value="Methyl-accepting chemotaxis protein"/>
    <property type="match status" value="1"/>
</dbReference>
<evidence type="ECO:0000259" key="11">
    <source>
        <dbReference type="PROSITE" id="PS50111"/>
    </source>
</evidence>
<comment type="subcellular location">
    <subcellularLocation>
        <location evidence="1">Cell membrane</location>
        <topology evidence="1">Multi-pass membrane protein</topology>
    </subcellularLocation>
</comment>
<dbReference type="EMBL" id="JACHFR010000002">
    <property type="protein sequence ID" value="MBB5219273.1"/>
    <property type="molecule type" value="Genomic_DNA"/>
</dbReference>
<dbReference type="InterPro" id="IPR003660">
    <property type="entry name" value="HAMP_dom"/>
</dbReference>
<feature type="domain" description="HAMP" evidence="12">
    <location>
        <begin position="344"/>
        <end position="398"/>
    </location>
</feature>
<evidence type="ECO:0000256" key="5">
    <source>
        <dbReference type="ARBA" id="ARBA00022989"/>
    </source>
</evidence>
<dbReference type="GO" id="GO:0007165">
    <property type="term" value="P:signal transduction"/>
    <property type="evidence" value="ECO:0007669"/>
    <property type="project" value="UniProtKB-KW"/>
</dbReference>
<protein>
    <submittedName>
        <fullName evidence="13">Methyl-accepting chemotaxis protein</fullName>
    </submittedName>
</protein>
<evidence type="ECO:0000259" key="12">
    <source>
        <dbReference type="PROSITE" id="PS50885"/>
    </source>
</evidence>
<dbReference type="SMART" id="SM00304">
    <property type="entry name" value="HAMP"/>
    <property type="match status" value="1"/>
</dbReference>
<dbReference type="Gene3D" id="3.30.450.20">
    <property type="entry name" value="PAS domain"/>
    <property type="match status" value="2"/>
</dbReference>
<keyword evidence="15" id="KW-1185">Reference proteome</keyword>
<evidence type="ECO:0000313" key="15">
    <source>
        <dbReference type="Proteomes" id="UP000578697"/>
    </source>
</evidence>
<evidence type="ECO:0000256" key="6">
    <source>
        <dbReference type="ARBA" id="ARBA00023136"/>
    </source>
</evidence>
<reference evidence="14 16" key="1">
    <citation type="submission" date="2018-08" db="EMBL/GenBank/DDBJ databases">
        <title>The first complete genome of Treponema rectale (CHPAT), a commensal spirochete of the bovine rectum.</title>
        <authorList>
            <person name="Staton G.J."/>
            <person name="Clegg S.R."/>
            <person name="Carter S.D."/>
            <person name="Radford A.D."/>
            <person name="Darby A."/>
            <person name="Hall N."/>
            <person name="Birtles R.J."/>
            <person name="Evans N.J."/>
        </authorList>
    </citation>
    <scope>NUCLEOTIDE SEQUENCE [LARGE SCALE GENOMIC DNA]</scope>
    <source>
        <strain evidence="14 16">CHPA</strain>
    </source>
</reference>
<feature type="domain" description="Methyl-accepting transducer" evidence="11">
    <location>
        <begin position="445"/>
        <end position="667"/>
    </location>
</feature>
<feature type="transmembrane region" description="Helical" evidence="10">
    <location>
        <begin position="320"/>
        <end position="343"/>
    </location>
</feature>
<comment type="similarity">
    <text evidence="7">Belongs to the methyl-accepting chemotaxis (MCP) protein family.</text>
</comment>
<dbReference type="SUPFAM" id="SSF58104">
    <property type="entry name" value="Methyl-accepting chemotaxis protein (MCP) signaling domain"/>
    <property type="match status" value="2"/>
</dbReference>
<keyword evidence="3" id="KW-0145">Chemotaxis</keyword>
<reference evidence="13 15" key="2">
    <citation type="submission" date="2020-08" db="EMBL/GenBank/DDBJ databases">
        <title>Genomic Encyclopedia of Type Strains, Phase IV (KMG-IV): sequencing the most valuable type-strain genomes for metagenomic binning, comparative biology and taxonomic classification.</title>
        <authorList>
            <person name="Goeker M."/>
        </authorList>
    </citation>
    <scope>NUCLEOTIDE SEQUENCE [LARGE SCALE GENOMIC DNA]</scope>
    <source>
        <strain evidence="13 15">DSM 103679</strain>
    </source>
</reference>
<dbReference type="KEGG" id="trc:DYE49_10415"/>
<dbReference type="InterPro" id="IPR051310">
    <property type="entry name" value="MCP_chemotaxis"/>
</dbReference>
<dbReference type="RefSeq" id="WP_184652686.1">
    <property type="nucleotide sequence ID" value="NZ_JACHFR010000002.1"/>
</dbReference>
<evidence type="ECO:0000256" key="9">
    <source>
        <dbReference type="SAM" id="Coils"/>
    </source>
</evidence>
<evidence type="ECO:0000313" key="13">
    <source>
        <dbReference type="EMBL" id="MBB5219273.1"/>
    </source>
</evidence>
<evidence type="ECO:0000256" key="2">
    <source>
        <dbReference type="ARBA" id="ARBA00022475"/>
    </source>
</evidence>
<dbReference type="CDD" id="cd06225">
    <property type="entry name" value="HAMP"/>
    <property type="match status" value="1"/>
</dbReference>
<keyword evidence="9" id="KW-0175">Coiled coil</keyword>
<evidence type="ECO:0000256" key="4">
    <source>
        <dbReference type="ARBA" id="ARBA00022692"/>
    </source>
</evidence>
<dbReference type="PANTHER" id="PTHR43531:SF11">
    <property type="entry name" value="METHYL-ACCEPTING CHEMOTAXIS PROTEIN 3"/>
    <property type="match status" value="1"/>
</dbReference>
<evidence type="ECO:0000256" key="7">
    <source>
        <dbReference type="ARBA" id="ARBA00029447"/>
    </source>
</evidence>
<dbReference type="CDD" id="cd12913">
    <property type="entry name" value="PDC1_MCP_like"/>
    <property type="match status" value="1"/>
</dbReference>
<organism evidence="13 15">
    <name type="scientific">Treponema rectale</name>
    <dbReference type="NCBI Taxonomy" id="744512"/>
    <lineage>
        <taxon>Bacteria</taxon>
        <taxon>Pseudomonadati</taxon>
        <taxon>Spirochaetota</taxon>
        <taxon>Spirochaetia</taxon>
        <taxon>Spirochaetales</taxon>
        <taxon>Treponemataceae</taxon>
        <taxon>Treponema</taxon>
    </lineage>
</organism>
<sequence>MKNILTKSISRQLALSIGTVLFVLLVLCAVLISTTVNKAFDKVSENYLNTTAERYGESTEKILTMEFNVARTLQAALEKFEDIPERQRRDYINSLLKHTLELHPSLVDAYCAWLPGKLDSLDAEYANYDDTYDETGRLLPYWTNDGSKIDCCVLTEYEGSFWYEEPMKANRGILIQPNPYEVGGKLIWVCGVAFPIHDSRGSVVGMLGVDMSLDALSAILKEASIYDSGYLSLIAHTGLIAVTKDKAQEGQLSTDFSSGKTASMFKNSINTKKNFSFVQNIGGEEYITYYNPLSVEGAEETWFLGVNVPSDEVYADGRRILNTLILIFIFTLVVVIGLSYFIIRRVVKEMNKGVAAMKNIAQGDGDLTVRMEVKNENELGQMYTYFNQTMEKLQDSISQVKDVNQTMQEHGLSLADNMNDTAASANQITANIESVNRQVQQQGKNVREATESMASVNKAVQSLVEDIQSQSSCVVESSSAIEEMVANIKSVTGILQKNGDTIKLLESSSENGRQSIDGTVLVTQKIKQQSETLLEASTVIQNIAEQTNLLAMNAAIEAAHAGESGKGFSVVADEIRKLAEDSNQQGKAITTNLTEVLSSINEVADSTGALQEIFSRIYSLTQQVAQQELTIMNAMQEQSEGGTQVLSAIKQINDVTVNVRAGSDSMQRENSAINEKMEHLSRLTDEITSSMEEMSLGIETINKSINSVNDLTRKNTENIETLGKAVDKFKV</sequence>
<keyword evidence="5 10" id="KW-1133">Transmembrane helix</keyword>
<dbReference type="Pfam" id="PF00672">
    <property type="entry name" value="HAMP"/>
    <property type="match status" value="1"/>
</dbReference>
<evidence type="ECO:0000313" key="14">
    <source>
        <dbReference type="EMBL" id="QOS40842.1"/>
    </source>
</evidence>
<dbReference type="Gene3D" id="6.10.340.10">
    <property type="match status" value="1"/>
</dbReference>
<evidence type="ECO:0000256" key="8">
    <source>
        <dbReference type="PROSITE-ProRule" id="PRU00284"/>
    </source>
</evidence>
<dbReference type="Proteomes" id="UP000593591">
    <property type="component" value="Chromosome"/>
</dbReference>
<keyword evidence="2" id="KW-1003">Cell membrane</keyword>